<evidence type="ECO:0000256" key="1">
    <source>
        <dbReference type="SAM" id="SignalP"/>
    </source>
</evidence>
<accession>A0A845B0N5</accession>
<dbReference type="RefSeq" id="WP_160756908.1">
    <property type="nucleotide sequence ID" value="NZ_WTYL01000003.1"/>
</dbReference>
<dbReference type="PANTHER" id="PTHR36919">
    <property type="entry name" value="BLR1215 PROTEIN"/>
    <property type="match status" value="1"/>
</dbReference>
<name>A0A845B0N5_9SPHN</name>
<gene>
    <name evidence="3" type="ORF">GRI65_12625</name>
</gene>
<evidence type="ECO:0000313" key="4">
    <source>
        <dbReference type="Proteomes" id="UP000431922"/>
    </source>
</evidence>
<keyword evidence="4" id="KW-1185">Reference proteome</keyword>
<feature type="chain" id="PRO_5032691179" evidence="1">
    <location>
        <begin position="23"/>
        <end position="138"/>
    </location>
</feature>
<dbReference type="OrthoDB" id="9811671at2"/>
<protein>
    <submittedName>
        <fullName evidence="3">DUF2147 domain-containing protein</fullName>
    </submittedName>
</protein>
<dbReference type="Gene3D" id="2.40.128.520">
    <property type="match status" value="1"/>
</dbReference>
<sequence>MRIATITPLALAAVLTATPALAAPASILGKWKTDDATSVISFYKCGTAICGKIDQFLVKEPDGGARDTKNPDKAKRDEKLLGKRIFWNLTPDGDGFEGKGYSPQEGRYFSADLAREGSKLKVKGCVSVFCRTVTFTRL</sequence>
<dbReference type="Proteomes" id="UP000431922">
    <property type="component" value="Unassembled WGS sequence"/>
</dbReference>
<dbReference type="AlphaFoldDB" id="A0A845B0N5"/>
<feature type="domain" description="DUF2147" evidence="2">
    <location>
        <begin position="29"/>
        <end position="137"/>
    </location>
</feature>
<comment type="caution">
    <text evidence="3">The sequence shown here is derived from an EMBL/GenBank/DDBJ whole genome shotgun (WGS) entry which is preliminary data.</text>
</comment>
<keyword evidence="1" id="KW-0732">Signal</keyword>
<dbReference type="PANTHER" id="PTHR36919:SF2">
    <property type="entry name" value="BLL6627 PROTEIN"/>
    <property type="match status" value="1"/>
</dbReference>
<dbReference type="InterPro" id="IPR019223">
    <property type="entry name" value="DUF2147"/>
</dbReference>
<evidence type="ECO:0000313" key="3">
    <source>
        <dbReference type="EMBL" id="MXP45293.1"/>
    </source>
</evidence>
<reference evidence="3 4" key="1">
    <citation type="submission" date="2019-12" db="EMBL/GenBank/DDBJ databases">
        <title>Genomic-based taxomic classification of the family Erythrobacteraceae.</title>
        <authorList>
            <person name="Xu L."/>
        </authorList>
    </citation>
    <scope>NUCLEOTIDE SEQUENCE [LARGE SCALE GENOMIC DNA]</scope>
    <source>
        <strain evidence="3 4">KCTC 42453</strain>
    </source>
</reference>
<evidence type="ECO:0000259" key="2">
    <source>
        <dbReference type="Pfam" id="PF09917"/>
    </source>
</evidence>
<dbReference type="EMBL" id="WTYL01000003">
    <property type="protein sequence ID" value="MXP45293.1"/>
    <property type="molecule type" value="Genomic_DNA"/>
</dbReference>
<feature type="signal peptide" evidence="1">
    <location>
        <begin position="1"/>
        <end position="22"/>
    </location>
</feature>
<organism evidence="3 4">
    <name type="scientific">Allopontixanthobacter sediminis</name>
    <dbReference type="NCBI Taxonomy" id="1689985"/>
    <lineage>
        <taxon>Bacteria</taxon>
        <taxon>Pseudomonadati</taxon>
        <taxon>Pseudomonadota</taxon>
        <taxon>Alphaproteobacteria</taxon>
        <taxon>Sphingomonadales</taxon>
        <taxon>Erythrobacteraceae</taxon>
        <taxon>Allopontixanthobacter</taxon>
    </lineage>
</organism>
<dbReference type="Pfam" id="PF09917">
    <property type="entry name" value="DUF2147"/>
    <property type="match status" value="1"/>
</dbReference>
<proteinExistence type="predicted"/>